<organism evidence="1 2">
    <name type="scientific">Batillaria attramentaria</name>
    <dbReference type="NCBI Taxonomy" id="370345"/>
    <lineage>
        <taxon>Eukaryota</taxon>
        <taxon>Metazoa</taxon>
        <taxon>Spiralia</taxon>
        <taxon>Lophotrochozoa</taxon>
        <taxon>Mollusca</taxon>
        <taxon>Gastropoda</taxon>
        <taxon>Caenogastropoda</taxon>
        <taxon>Sorbeoconcha</taxon>
        <taxon>Cerithioidea</taxon>
        <taxon>Batillariidae</taxon>
        <taxon>Batillaria</taxon>
    </lineage>
</organism>
<name>A0ABD0JP17_9CAEN</name>
<keyword evidence="2" id="KW-1185">Reference proteome</keyword>
<dbReference type="EMBL" id="JACVVK020000366">
    <property type="protein sequence ID" value="KAK7476751.1"/>
    <property type="molecule type" value="Genomic_DNA"/>
</dbReference>
<dbReference type="Proteomes" id="UP001519460">
    <property type="component" value="Unassembled WGS sequence"/>
</dbReference>
<evidence type="ECO:0000313" key="1">
    <source>
        <dbReference type="EMBL" id="KAK7476751.1"/>
    </source>
</evidence>
<protein>
    <submittedName>
        <fullName evidence="1">Uncharacterized protein</fullName>
    </submittedName>
</protein>
<reference evidence="1 2" key="1">
    <citation type="journal article" date="2023" name="Sci. Data">
        <title>Genome assembly of the Korean intertidal mud-creeper Batillaria attramentaria.</title>
        <authorList>
            <person name="Patra A.K."/>
            <person name="Ho P.T."/>
            <person name="Jun S."/>
            <person name="Lee S.J."/>
            <person name="Kim Y."/>
            <person name="Won Y.J."/>
        </authorList>
    </citation>
    <scope>NUCLEOTIDE SEQUENCE [LARGE SCALE GENOMIC DNA]</scope>
    <source>
        <strain evidence="1">Wonlab-2016</strain>
    </source>
</reference>
<evidence type="ECO:0000313" key="2">
    <source>
        <dbReference type="Proteomes" id="UP001519460"/>
    </source>
</evidence>
<proteinExistence type="predicted"/>
<sequence>MPVLLPEPAGSLAPSLLGAIEAAAYSVVLPSGEPTGVKVFEWKWAVHVFRPGGFEVPFPAAVSHSKTDLWMLLICPICSGCYCKTEPASSDNLIGGDADFVC</sequence>
<gene>
    <name evidence="1" type="ORF">BaRGS_00031978</name>
</gene>
<accession>A0ABD0JP17</accession>
<comment type="caution">
    <text evidence="1">The sequence shown here is derived from an EMBL/GenBank/DDBJ whole genome shotgun (WGS) entry which is preliminary data.</text>
</comment>
<dbReference type="AlphaFoldDB" id="A0ABD0JP17"/>